<dbReference type="AlphaFoldDB" id="F8NGA5"/>
<dbReference type="RefSeq" id="XP_007313282.1">
    <property type="nucleotide sequence ID" value="XM_007313220.1"/>
</dbReference>
<gene>
    <name evidence="2" type="ORF">SERLADRAFT_433050</name>
</gene>
<feature type="compositionally biased region" description="Pro residues" evidence="1">
    <location>
        <begin position="59"/>
        <end position="85"/>
    </location>
</feature>
<sequence>MLEEELREWREGSSQSIPMPRWPNGMHQHEEASRPTRVPHLPSPQFAEPSLTTGHPFPGCHPPVSPQYPPPSPPDLVPPTPIPSSPPYSFATSSIVPKANTVKELQVI</sequence>
<dbReference type="HOGENOM" id="CLU_2198587_0_0_1"/>
<organism>
    <name type="scientific">Serpula lacrymans var. lacrymans (strain S7.9)</name>
    <name type="common">Dry rot fungus</name>
    <dbReference type="NCBI Taxonomy" id="578457"/>
    <lineage>
        <taxon>Eukaryota</taxon>
        <taxon>Fungi</taxon>
        <taxon>Dikarya</taxon>
        <taxon>Basidiomycota</taxon>
        <taxon>Agaricomycotina</taxon>
        <taxon>Agaricomycetes</taxon>
        <taxon>Agaricomycetidae</taxon>
        <taxon>Boletales</taxon>
        <taxon>Coniophorineae</taxon>
        <taxon>Serpulaceae</taxon>
        <taxon>Serpula</taxon>
    </lineage>
</organism>
<feature type="region of interest" description="Disordered" evidence="1">
    <location>
        <begin position="1"/>
        <end position="85"/>
    </location>
</feature>
<dbReference type="Proteomes" id="UP000008064">
    <property type="component" value="Unassembled WGS sequence"/>
</dbReference>
<dbReference type="KEGG" id="sla:SERLADRAFT_433050"/>
<reference evidence="2" key="1">
    <citation type="submission" date="2011-04" db="EMBL/GenBank/DDBJ databases">
        <title>Evolution of plant cell wall degrading machinery underlies the functional diversity of forest fungi.</title>
        <authorList>
            <consortium name="US DOE Joint Genome Institute (JGI-PGF)"/>
            <person name="Eastwood D.C."/>
            <person name="Floudas D."/>
            <person name="Binder M."/>
            <person name="Majcherczyk A."/>
            <person name="Schneider P."/>
            <person name="Aerts A."/>
            <person name="Asiegbu F.O."/>
            <person name="Baker S.E."/>
            <person name="Barry K."/>
            <person name="Bendiksby M."/>
            <person name="Blumentritt M."/>
            <person name="Coutinho P.M."/>
            <person name="Cullen D."/>
            <person name="Cullen D."/>
            <person name="Gathman A."/>
            <person name="Goodell B."/>
            <person name="Henrissat B."/>
            <person name="Ihrmark K."/>
            <person name="Kauserud H."/>
            <person name="Kohler A."/>
            <person name="LaButti K."/>
            <person name="Lapidus A."/>
            <person name="Lavin J.L."/>
            <person name="Lee Y.-H."/>
            <person name="Lindquist E."/>
            <person name="Lilly W."/>
            <person name="Lucas S."/>
            <person name="Morin E."/>
            <person name="Murat C."/>
            <person name="Oguiza J.A."/>
            <person name="Park J."/>
            <person name="Pisabarro A.G."/>
            <person name="Riley R."/>
            <person name="Rosling A."/>
            <person name="Salamov A."/>
            <person name="Schmidt O."/>
            <person name="Schmutz J."/>
            <person name="Skrede I."/>
            <person name="Stenlid J."/>
            <person name="Wiebenga A."/>
            <person name="Xie X."/>
            <person name="Kues U."/>
            <person name="Hibbett D.S."/>
            <person name="Hoffmeister D."/>
            <person name="Hogberg N."/>
            <person name="Martin F."/>
            <person name="Grigoriev I.V."/>
            <person name="Watkinson S.C."/>
        </authorList>
    </citation>
    <scope>NUCLEOTIDE SEQUENCE</scope>
    <source>
        <strain evidence="2">S7.9</strain>
    </source>
</reference>
<dbReference type="GeneID" id="18814110"/>
<accession>F8NGA5</accession>
<proteinExistence type="predicted"/>
<protein>
    <submittedName>
        <fullName evidence="2">Uncharacterized protein</fullName>
    </submittedName>
</protein>
<evidence type="ECO:0000256" key="1">
    <source>
        <dbReference type="SAM" id="MobiDB-lite"/>
    </source>
</evidence>
<evidence type="ECO:0000313" key="2">
    <source>
        <dbReference type="EMBL" id="EGO29040.1"/>
    </source>
</evidence>
<dbReference type="EMBL" id="GL945429">
    <property type="protein sequence ID" value="EGO29040.1"/>
    <property type="molecule type" value="Genomic_DNA"/>
</dbReference>
<name>F8NGA5_SERL9</name>